<dbReference type="PATRIC" id="fig|479117.4.peg.1550"/>
<dbReference type="AlphaFoldDB" id="A0A150H937"/>
<dbReference type="EMBL" id="LQQC01000010">
    <property type="protein sequence ID" value="KXZ58515.1"/>
    <property type="molecule type" value="Genomic_DNA"/>
</dbReference>
<organism evidence="1 2">
    <name type="scientific">Brevibacterium ravenspurgense</name>
    <dbReference type="NCBI Taxonomy" id="479117"/>
    <lineage>
        <taxon>Bacteria</taxon>
        <taxon>Bacillati</taxon>
        <taxon>Actinomycetota</taxon>
        <taxon>Actinomycetes</taxon>
        <taxon>Micrococcales</taxon>
        <taxon>Brevibacteriaceae</taxon>
        <taxon>Brevibacterium</taxon>
    </lineage>
</organism>
<dbReference type="RefSeq" id="WP_062022039.1">
    <property type="nucleotide sequence ID" value="NZ_LQQC01000010.1"/>
</dbReference>
<sequence>MTYDGTAWLTSREPLQVDVLGLSLTTRIPDFGNMSAAAILHPFEDENGQPLKWLEADKSRGADAIELSTGSDRFSPTTGELDHAQAKILLQILCPVRTSVHLGFSADVLVTPSSPHTGMHRNAEGRIIASDQRLVAVGGERFLMCQFTGTGLELMESLCTADGWIEWPNLMWADDRFWMLDSHWDAPFTVVAADVETIDRISSCPGLDSVRVR</sequence>
<reference evidence="1 2" key="1">
    <citation type="submission" date="2016-01" db="EMBL/GenBank/DDBJ databases">
        <title>Use of Whole Genome Sequencing to ascertain that Brevibacterium massiliense (Roux, Raoult 2009) is a later heterotypic synonym of Brevibacterium ravenspurgense (Mages 2008).</title>
        <authorList>
            <person name="Bernier A.-M."/>
            <person name="Burdz T."/>
            <person name="Huynh C."/>
            <person name="Pachecho A.L."/>
            <person name="Wiebe D."/>
            <person name="Bonner C."/>
            <person name="Bernard K."/>
        </authorList>
    </citation>
    <scope>NUCLEOTIDE SEQUENCE [LARGE SCALE GENOMIC DNA]</scope>
    <source>
        <strain evidence="1 2">CCUG56047</strain>
    </source>
</reference>
<accession>A0A150H937</accession>
<evidence type="ECO:0000313" key="2">
    <source>
        <dbReference type="Proteomes" id="UP000243589"/>
    </source>
</evidence>
<protein>
    <submittedName>
        <fullName evidence="1">Uncharacterized protein</fullName>
    </submittedName>
</protein>
<keyword evidence="2" id="KW-1185">Reference proteome</keyword>
<dbReference type="Proteomes" id="UP000243589">
    <property type="component" value="Unassembled WGS sequence"/>
</dbReference>
<name>A0A150H937_9MICO</name>
<comment type="caution">
    <text evidence="1">The sequence shown here is derived from an EMBL/GenBank/DDBJ whole genome shotgun (WGS) entry which is preliminary data.</text>
</comment>
<evidence type="ECO:0000313" key="1">
    <source>
        <dbReference type="EMBL" id="KXZ58515.1"/>
    </source>
</evidence>
<gene>
    <name evidence="1" type="ORF">Bravens_01564</name>
</gene>
<proteinExistence type="predicted"/>